<feature type="region of interest" description="Disordered" evidence="1">
    <location>
        <begin position="114"/>
        <end position="158"/>
    </location>
</feature>
<dbReference type="EMBL" id="BAABIV010000021">
    <property type="protein sequence ID" value="GAA5000390.1"/>
    <property type="molecule type" value="Genomic_DNA"/>
</dbReference>
<feature type="transmembrane region" description="Helical" evidence="2">
    <location>
        <begin position="23"/>
        <end position="44"/>
    </location>
</feature>
<evidence type="ECO:0000256" key="2">
    <source>
        <dbReference type="SAM" id="Phobius"/>
    </source>
</evidence>
<protein>
    <submittedName>
        <fullName evidence="3">Uncharacterized protein</fullName>
    </submittedName>
</protein>
<evidence type="ECO:0000313" key="4">
    <source>
        <dbReference type="Proteomes" id="UP001500610"/>
    </source>
</evidence>
<reference evidence="4" key="1">
    <citation type="journal article" date="2019" name="Int. J. Syst. Evol. Microbiol.">
        <title>The Global Catalogue of Microorganisms (GCM) 10K type strain sequencing project: providing services to taxonomists for standard genome sequencing and annotation.</title>
        <authorList>
            <consortium name="The Broad Institute Genomics Platform"/>
            <consortium name="The Broad Institute Genome Sequencing Center for Infectious Disease"/>
            <person name="Wu L."/>
            <person name="Ma J."/>
        </authorList>
    </citation>
    <scope>NUCLEOTIDE SEQUENCE [LARGE SCALE GENOMIC DNA]</scope>
    <source>
        <strain evidence="4">JCM 17657</strain>
    </source>
</reference>
<keyword evidence="4" id="KW-1185">Reference proteome</keyword>
<gene>
    <name evidence="3" type="ORF">GCM10023257_50630</name>
</gene>
<evidence type="ECO:0000256" key="1">
    <source>
        <dbReference type="SAM" id="MobiDB-lite"/>
    </source>
</evidence>
<dbReference type="Proteomes" id="UP001500610">
    <property type="component" value="Unassembled WGS sequence"/>
</dbReference>
<name>A0ABP9IM06_9ACTN</name>
<keyword evidence="2" id="KW-0472">Membrane</keyword>
<organism evidence="3 4">
    <name type="scientific">Streptomyces hyderabadensis</name>
    <dbReference type="NCBI Taxonomy" id="598549"/>
    <lineage>
        <taxon>Bacteria</taxon>
        <taxon>Bacillati</taxon>
        <taxon>Actinomycetota</taxon>
        <taxon>Actinomycetes</taxon>
        <taxon>Kitasatosporales</taxon>
        <taxon>Streptomycetaceae</taxon>
        <taxon>Streptomyces</taxon>
    </lineage>
</organism>
<keyword evidence="2" id="KW-1133">Transmembrane helix</keyword>
<feature type="transmembrane region" description="Helical" evidence="2">
    <location>
        <begin position="56"/>
        <end position="74"/>
    </location>
</feature>
<evidence type="ECO:0000313" key="3">
    <source>
        <dbReference type="EMBL" id="GAA5000390.1"/>
    </source>
</evidence>
<accession>A0ABP9IM06</accession>
<sequence length="158" mass="15450">MLAYAAEISTEGALHVSDTRRRVMWAIAALCGVTGVGLVLVATLVDLDSADRTASVVGAVVALVGLALSAYTLLQAPANVGSAARAYGRGAIAASGSISGNAIGARSKASATAAPVAPVTPQTNPVTPAPQIESRGEGAVAAGGDINGNAIGDDSEVR</sequence>
<keyword evidence="2" id="KW-0812">Transmembrane</keyword>
<feature type="compositionally biased region" description="Low complexity" evidence="1">
    <location>
        <begin position="114"/>
        <end position="130"/>
    </location>
</feature>
<proteinExistence type="predicted"/>
<feature type="compositionally biased region" description="Low complexity" evidence="1">
    <location>
        <begin position="138"/>
        <end position="152"/>
    </location>
</feature>
<comment type="caution">
    <text evidence="3">The sequence shown here is derived from an EMBL/GenBank/DDBJ whole genome shotgun (WGS) entry which is preliminary data.</text>
</comment>